<comment type="caution">
    <text evidence="6">The sequence shown here is derived from an EMBL/GenBank/DDBJ whole genome shotgun (WGS) entry which is preliminary data.</text>
</comment>
<dbReference type="GO" id="GO:0004650">
    <property type="term" value="F:polygalacturonase activity"/>
    <property type="evidence" value="ECO:0007669"/>
    <property type="project" value="InterPro"/>
</dbReference>
<dbReference type="Pfam" id="PF00295">
    <property type="entry name" value="Glyco_hydro_28"/>
    <property type="match status" value="2"/>
</dbReference>
<dbReference type="Proteomes" id="UP000256838">
    <property type="component" value="Unassembled WGS sequence"/>
</dbReference>
<organism evidence="6 7">
    <name type="scientific">Trinickia dinghuensis</name>
    <dbReference type="NCBI Taxonomy" id="2291023"/>
    <lineage>
        <taxon>Bacteria</taxon>
        <taxon>Pseudomonadati</taxon>
        <taxon>Pseudomonadota</taxon>
        <taxon>Betaproteobacteria</taxon>
        <taxon>Burkholderiales</taxon>
        <taxon>Burkholderiaceae</taxon>
        <taxon>Trinickia</taxon>
    </lineage>
</organism>
<dbReference type="Gene3D" id="2.160.20.10">
    <property type="entry name" value="Single-stranded right-handed beta-helix, Pectin lyase-like"/>
    <property type="match status" value="1"/>
</dbReference>
<proteinExistence type="inferred from homology"/>
<dbReference type="PROSITE" id="PS00502">
    <property type="entry name" value="POLYGALACTURONASE"/>
    <property type="match status" value="1"/>
</dbReference>
<dbReference type="GO" id="GO:0005975">
    <property type="term" value="P:carbohydrate metabolic process"/>
    <property type="evidence" value="ECO:0007669"/>
    <property type="project" value="InterPro"/>
</dbReference>
<keyword evidence="7" id="KW-1185">Reference proteome</keyword>
<dbReference type="OrthoDB" id="9795222at2"/>
<accession>A0A3D8K6F0</accession>
<dbReference type="PANTHER" id="PTHR31339">
    <property type="entry name" value="PECTIN LYASE-RELATED"/>
    <property type="match status" value="1"/>
</dbReference>
<keyword evidence="2 4" id="KW-0378">Hydrolase</keyword>
<evidence type="ECO:0000256" key="5">
    <source>
        <dbReference type="SAM" id="MobiDB-lite"/>
    </source>
</evidence>
<sequence length="654" mass="67010">MAGVITPREQLAISNKKLTRKTMMKIERLLNKRTVASSAAVLLVAACGGTSGGGSATPVSSATGSTSSQPSSPTASTSAAGYQVGAATTDSTLPAAPTMPSSVPLAATSTCRLTANLQTQSDGSLPPAADATNTAPDTARIQAQLNACATAANAFTTSNTLSTNGVVELSASGNNNAFLSGPLTMPGGVTLVIDKGVTLFASRDPRQYDKSPNVCGVITASDDGCKPLISNLNKSSNNAVMGPGTIDGQGGSPLYSTTSTPALLKRPDGSNMSWWDIGWEANAVQNQSQNNPRLIQFSYGYNFTLFNLTLQNAPKFHVVPSGVNGFTAWGVKIFTPTARYQAMNNYLGQPYSYATAKNTDGIDPASASPSSIPSGYGISGNFSGDASNILVAFSYINDGDDNMAIKGGTATSNGRTYNVTVAHDHFYTGHGMSIGSETAGLDNGTPSAGVLANVAPVNGAYPSVSNVVVNDLSFDGTDNGLRIKSDWSRGGLVANVKYTNVCMRAMPNPSPLDNAPQAALLFTPYYSPTTSNGLYSSFQNILVDGVHELSAATYTLQGFNSASPILQQTGWSTGSVGLPNPAVVNPLTITLNNVVADAAPLSITANDAAITMGQNVNLPLQANASNNVSVTNGAAAASAPGTVDCSVAFPAFPS</sequence>
<evidence type="ECO:0000256" key="1">
    <source>
        <dbReference type="ARBA" id="ARBA00008834"/>
    </source>
</evidence>
<feature type="compositionally biased region" description="Low complexity" evidence="5">
    <location>
        <begin position="56"/>
        <end position="81"/>
    </location>
</feature>
<dbReference type="InterPro" id="IPR012334">
    <property type="entry name" value="Pectin_lyas_fold"/>
</dbReference>
<evidence type="ECO:0000313" key="6">
    <source>
        <dbReference type="EMBL" id="RDV00790.1"/>
    </source>
</evidence>
<feature type="region of interest" description="Disordered" evidence="5">
    <location>
        <begin position="50"/>
        <end position="81"/>
    </location>
</feature>
<evidence type="ECO:0000256" key="4">
    <source>
        <dbReference type="RuleBase" id="RU361169"/>
    </source>
</evidence>
<dbReference type="InterPro" id="IPR000743">
    <property type="entry name" value="Glyco_hydro_28"/>
</dbReference>
<dbReference type="InterPro" id="IPR011050">
    <property type="entry name" value="Pectin_lyase_fold/virulence"/>
</dbReference>
<keyword evidence="3 4" id="KW-0326">Glycosidase</keyword>
<reference evidence="6 7" key="1">
    <citation type="submission" date="2018-08" db="EMBL/GenBank/DDBJ databases">
        <title>Paraburkholderia sp. DHOM06 isolated from forest soil.</title>
        <authorList>
            <person name="Gao Z.-H."/>
            <person name="Qiu L.-H."/>
        </authorList>
    </citation>
    <scope>NUCLEOTIDE SEQUENCE [LARGE SCALE GENOMIC DNA]</scope>
    <source>
        <strain evidence="6 7">DHOM06</strain>
    </source>
</reference>
<gene>
    <name evidence="6" type="ORF">DWV00_03315</name>
</gene>
<evidence type="ECO:0000256" key="2">
    <source>
        <dbReference type="ARBA" id="ARBA00022801"/>
    </source>
</evidence>
<name>A0A3D8K6F0_9BURK</name>
<dbReference type="EMBL" id="QRGA01000001">
    <property type="protein sequence ID" value="RDV00790.1"/>
    <property type="molecule type" value="Genomic_DNA"/>
</dbReference>
<dbReference type="InterPro" id="IPR051801">
    <property type="entry name" value="GH28_Enzymes"/>
</dbReference>
<evidence type="ECO:0000313" key="7">
    <source>
        <dbReference type="Proteomes" id="UP000256838"/>
    </source>
</evidence>
<dbReference type="PANTHER" id="PTHR31339:SF9">
    <property type="entry name" value="PLASMIN AND FIBRONECTIN-BINDING PROTEIN A"/>
    <property type="match status" value="1"/>
</dbReference>
<comment type="similarity">
    <text evidence="1 4">Belongs to the glycosyl hydrolase 28 family.</text>
</comment>
<dbReference type="SUPFAM" id="SSF51126">
    <property type="entry name" value="Pectin lyase-like"/>
    <property type="match status" value="1"/>
</dbReference>
<protein>
    <submittedName>
        <fullName evidence="6">Glycoside hydrolase</fullName>
    </submittedName>
</protein>
<evidence type="ECO:0000256" key="3">
    <source>
        <dbReference type="ARBA" id="ARBA00023295"/>
    </source>
</evidence>
<dbReference type="AlphaFoldDB" id="A0A3D8K6F0"/>